<accession>A0ABU7F963</accession>
<protein>
    <submittedName>
        <fullName evidence="1">Uncharacterized protein</fullName>
    </submittedName>
</protein>
<comment type="caution">
    <text evidence="1">The sequence shown here is derived from an EMBL/GenBank/DDBJ whole genome shotgun (WGS) entry which is preliminary data.</text>
</comment>
<evidence type="ECO:0000313" key="2">
    <source>
        <dbReference type="Proteomes" id="UP001352852"/>
    </source>
</evidence>
<sequence length="113" mass="12758">MLKKKTERAPEVVFCMSRQPRRGSGFVGKKQLEKALVRYGGSFSAFSDFGHPLNDKCCSASLAITLPVSLKERTRETLPFERRVFPDYLLNGNLLVDLLALQIGMFSTPRFMV</sequence>
<gene>
    <name evidence="1" type="ORF">CHARACLAT_029952</name>
</gene>
<name>A0ABU7F963_9TELE</name>
<reference evidence="1 2" key="1">
    <citation type="submission" date="2021-06" db="EMBL/GenBank/DDBJ databases">
        <authorList>
            <person name="Palmer J.M."/>
        </authorList>
    </citation>
    <scope>NUCLEOTIDE SEQUENCE [LARGE SCALE GENOMIC DNA]</scope>
    <source>
        <strain evidence="1 2">CL_MEX2019</strain>
        <tissue evidence="1">Muscle</tissue>
    </source>
</reference>
<keyword evidence="2" id="KW-1185">Reference proteome</keyword>
<evidence type="ECO:0000313" key="1">
    <source>
        <dbReference type="EMBL" id="MED6295273.1"/>
    </source>
</evidence>
<organism evidence="1 2">
    <name type="scientific">Characodon lateralis</name>
    <dbReference type="NCBI Taxonomy" id="208331"/>
    <lineage>
        <taxon>Eukaryota</taxon>
        <taxon>Metazoa</taxon>
        <taxon>Chordata</taxon>
        <taxon>Craniata</taxon>
        <taxon>Vertebrata</taxon>
        <taxon>Euteleostomi</taxon>
        <taxon>Actinopterygii</taxon>
        <taxon>Neopterygii</taxon>
        <taxon>Teleostei</taxon>
        <taxon>Neoteleostei</taxon>
        <taxon>Acanthomorphata</taxon>
        <taxon>Ovalentaria</taxon>
        <taxon>Atherinomorphae</taxon>
        <taxon>Cyprinodontiformes</taxon>
        <taxon>Goodeidae</taxon>
        <taxon>Characodon</taxon>
    </lineage>
</organism>
<proteinExistence type="predicted"/>
<dbReference type="EMBL" id="JAHUTJ010078146">
    <property type="protein sequence ID" value="MED6295273.1"/>
    <property type="molecule type" value="Genomic_DNA"/>
</dbReference>
<dbReference type="Proteomes" id="UP001352852">
    <property type="component" value="Unassembled WGS sequence"/>
</dbReference>